<evidence type="ECO:0000313" key="1">
    <source>
        <dbReference type="EMBL" id="JAH32388.1"/>
    </source>
</evidence>
<dbReference type="EMBL" id="GBXM01076189">
    <property type="protein sequence ID" value="JAH32388.1"/>
    <property type="molecule type" value="Transcribed_RNA"/>
</dbReference>
<reference evidence="1" key="1">
    <citation type="submission" date="2014-11" db="EMBL/GenBank/DDBJ databases">
        <authorList>
            <person name="Amaro Gonzalez C."/>
        </authorList>
    </citation>
    <scope>NUCLEOTIDE SEQUENCE</scope>
</reference>
<dbReference type="AlphaFoldDB" id="A0A0E9RVT4"/>
<reference evidence="1" key="2">
    <citation type="journal article" date="2015" name="Fish Shellfish Immunol.">
        <title>Early steps in the European eel (Anguilla anguilla)-Vibrio vulnificus interaction in the gills: Role of the RtxA13 toxin.</title>
        <authorList>
            <person name="Callol A."/>
            <person name="Pajuelo D."/>
            <person name="Ebbesson L."/>
            <person name="Teles M."/>
            <person name="MacKenzie S."/>
            <person name="Amaro C."/>
        </authorList>
    </citation>
    <scope>NUCLEOTIDE SEQUENCE</scope>
</reference>
<organism evidence="1">
    <name type="scientific">Anguilla anguilla</name>
    <name type="common">European freshwater eel</name>
    <name type="synonym">Muraena anguilla</name>
    <dbReference type="NCBI Taxonomy" id="7936"/>
    <lineage>
        <taxon>Eukaryota</taxon>
        <taxon>Metazoa</taxon>
        <taxon>Chordata</taxon>
        <taxon>Craniata</taxon>
        <taxon>Vertebrata</taxon>
        <taxon>Euteleostomi</taxon>
        <taxon>Actinopterygii</taxon>
        <taxon>Neopterygii</taxon>
        <taxon>Teleostei</taxon>
        <taxon>Anguilliformes</taxon>
        <taxon>Anguillidae</taxon>
        <taxon>Anguilla</taxon>
    </lineage>
</organism>
<accession>A0A0E9RVT4</accession>
<sequence length="41" mass="4890">MCPCSHLHHKPVIMSWFSWPLIGEVIFLRKLPGWRHHNQGL</sequence>
<name>A0A0E9RVT4_ANGAN</name>
<proteinExistence type="predicted"/>
<protein>
    <submittedName>
        <fullName evidence="1">Uncharacterized protein</fullName>
    </submittedName>
</protein>